<keyword evidence="1" id="KW-0812">Transmembrane</keyword>
<dbReference type="Pfam" id="PF04773">
    <property type="entry name" value="FecR"/>
    <property type="match status" value="1"/>
</dbReference>
<keyword evidence="1" id="KW-0472">Membrane</keyword>
<dbReference type="RefSeq" id="WP_076381673.1">
    <property type="nucleotide sequence ID" value="NZ_AP017422.1"/>
</dbReference>
<evidence type="ECO:0000259" key="2">
    <source>
        <dbReference type="Pfam" id="PF04773"/>
    </source>
</evidence>
<evidence type="ECO:0000313" key="4">
    <source>
        <dbReference type="EMBL" id="SIT31140.1"/>
    </source>
</evidence>
<dbReference type="Pfam" id="PF16344">
    <property type="entry name" value="FecR_C"/>
    <property type="match status" value="1"/>
</dbReference>
<dbReference type="PANTHER" id="PTHR30273:SF2">
    <property type="entry name" value="PROTEIN FECR"/>
    <property type="match status" value="1"/>
</dbReference>
<dbReference type="OrthoDB" id="934696at2"/>
<dbReference type="InterPro" id="IPR006860">
    <property type="entry name" value="FecR"/>
</dbReference>
<dbReference type="EMBL" id="FTOR01000010">
    <property type="protein sequence ID" value="SIT31140.1"/>
    <property type="molecule type" value="Genomic_DNA"/>
</dbReference>
<dbReference type="AlphaFoldDB" id="A0A173MA20"/>
<gene>
    <name evidence="4" type="ORF">SAMN05421788_11088</name>
</gene>
<keyword evidence="1" id="KW-1133">Transmembrane helix</keyword>
<feature type="transmembrane region" description="Helical" evidence="1">
    <location>
        <begin position="81"/>
        <end position="98"/>
    </location>
</feature>
<feature type="domain" description="FecR protein" evidence="2">
    <location>
        <begin position="125"/>
        <end position="209"/>
    </location>
</feature>
<dbReference type="STRING" id="477680.SAMN05421788_11088"/>
<keyword evidence="5" id="KW-1185">Reference proteome</keyword>
<dbReference type="PANTHER" id="PTHR30273">
    <property type="entry name" value="PERIPLASMIC SIGNAL SENSOR AND SIGMA FACTOR ACTIVATOR FECR-RELATED"/>
    <property type="match status" value="1"/>
</dbReference>
<protein>
    <submittedName>
        <fullName evidence="4">FecR family protein</fullName>
    </submittedName>
</protein>
<feature type="domain" description="Protein FecR C-terminal" evidence="3">
    <location>
        <begin position="275"/>
        <end position="343"/>
    </location>
</feature>
<organism evidence="4 5">
    <name type="scientific">Filimonas lacunae</name>
    <dbReference type="NCBI Taxonomy" id="477680"/>
    <lineage>
        <taxon>Bacteria</taxon>
        <taxon>Pseudomonadati</taxon>
        <taxon>Bacteroidota</taxon>
        <taxon>Chitinophagia</taxon>
        <taxon>Chitinophagales</taxon>
        <taxon>Chitinophagaceae</taxon>
        <taxon>Filimonas</taxon>
    </lineage>
</organism>
<dbReference type="PIRSF" id="PIRSF018266">
    <property type="entry name" value="FecR"/>
    <property type="match status" value="1"/>
</dbReference>
<dbReference type="Proteomes" id="UP000186917">
    <property type="component" value="Unassembled WGS sequence"/>
</dbReference>
<evidence type="ECO:0000256" key="1">
    <source>
        <dbReference type="SAM" id="Phobius"/>
    </source>
</evidence>
<dbReference type="Gene3D" id="3.55.50.30">
    <property type="match status" value="1"/>
</dbReference>
<sequence length="348" mass="39492">MDISEEVIEQFFNKSCTQEEANTVAAYLLDNPHVLDSFIKDEEWGQPAHTLLTAQESRDMLQAVTAKTVSPYARVRWIKRVSAAAAVVAFMAGGWWLWQHNKERPLAKNEGSRKWEQRKNIYNKIMVVHLEDSSVARLLPGAAIRFERLDGKTVKEVYMDGEVDFQVYANRLRTFTVYADNVATTVLGTEFSVKEDSVQIVVALQSGKVVVKPITPTPHWQQPVYLQPGQQLVFNKHAQDVVLSGGSSNVVKARKHGTESATIELNPVKTSSKEIYFQNEELPQVFNQLEQQYKVNIEYNNADVSNVYFIGRFDKTDSIEAILNCIALLKKLQIQHQGDTYIITRKEG</sequence>
<name>A0A173MA20_9BACT</name>
<dbReference type="Gene3D" id="2.60.120.1440">
    <property type="match status" value="1"/>
</dbReference>
<evidence type="ECO:0000313" key="5">
    <source>
        <dbReference type="Proteomes" id="UP000186917"/>
    </source>
</evidence>
<dbReference type="KEGG" id="fln:FLA_0349"/>
<proteinExistence type="predicted"/>
<dbReference type="InterPro" id="IPR032508">
    <property type="entry name" value="FecR_C"/>
</dbReference>
<dbReference type="GO" id="GO:0016989">
    <property type="term" value="F:sigma factor antagonist activity"/>
    <property type="evidence" value="ECO:0007669"/>
    <property type="project" value="TreeGrafter"/>
</dbReference>
<accession>A0A173MA20</accession>
<reference evidence="5" key="1">
    <citation type="submission" date="2017-01" db="EMBL/GenBank/DDBJ databases">
        <authorList>
            <person name="Varghese N."/>
            <person name="Submissions S."/>
        </authorList>
    </citation>
    <scope>NUCLEOTIDE SEQUENCE [LARGE SCALE GENOMIC DNA]</scope>
    <source>
        <strain evidence="5">DSM 21054</strain>
    </source>
</reference>
<dbReference type="InterPro" id="IPR012373">
    <property type="entry name" value="Ferrdict_sens_TM"/>
</dbReference>
<evidence type="ECO:0000259" key="3">
    <source>
        <dbReference type="Pfam" id="PF16344"/>
    </source>
</evidence>